<reference evidence="3 4" key="1">
    <citation type="submission" date="2019-04" db="EMBL/GenBank/DDBJ databases">
        <title>Draft genome sequences of Streptomyces avermitilis NBRC 14893.</title>
        <authorList>
            <person name="Komaki H."/>
            <person name="Tamura T."/>
            <person name="Hosoyama A."/>
        </authorList>
    </citation>
    <scope>NUCLEOTIDE SEQUENCE [LARGE SCALE GENOMIC DNA]</scope>
    <source>
        <strain evidence="3 4">NBRC 14893</strain>
    </source>
</reference>
<accession>A0A4D4M1H8</accession>
<feature type="compositionally biased region" description="Low complexity" evidence="1">
    <location>
        <begin position="181"/>
        <end position="195"/>
    </location>
</feature>
<dbReference type="Proteomes" id="UP000302139">
    <property type="component" value="Unassembled WGS sequence"/>
</dbReference>
<evidence type="ECO:0000313" key="3">
    <source>
        <dbReference type="EMBL" id="GDY65229.1"/>
    </source>
</evidence>
<feature type="compositionally biased region" description="Basic residues" evidence="1">
    <location>
        <begin position="1"/>
        <end position="14"/>
    </location>
</feature>
<dbReference type="EMBL" id="BJHX01000001">
    <property type="protein sequence ID" value="GDY65229.1"/>
    <property type="molecule type" value="Genomic_DNA"/>
</dbReference>
<dbReference type="OMA" id="DECSESY"/>
<sequence length="506" mass="50373">MKCTQARRRARARYLSRGGMYVRVKNWRKGAQRDRRGVDQPLGPETDPSPGREADSPPGGETGPSGGRESHRSGGRESGPSGGRETDPTGGRETDPSGGRGTDPLDRVVAGRAAGPEPVVWPEAGGATAAWLTAGASGRSNAGSGTGRSVGSGTGRSVGSVTGRSAGSVIARSVGSVIGRSAGASAGSAAGPRPRTAAEPDRDRVLDPGREPERVPTPPSGHVDQVDHVPVAPSRPTVPSTVWERSGAPGHSHDPHEVTVQLDGSGRQLDEPLVERGGGLVGDGGQDSDGPVFVDESGRRRRRLRRLGMVVGIACAVYAVVIVATLLSGNSNAPWLPVPRQKDDTPAARVDTSPPPSHRAHPSAPAAFPPSAGATGDAGKRPSKGGAGSTHGPSARVSAPAASTDPRPSASTAKPKPGSSSTKNPAPGPSDPVDGSSPAPTPSGGVTPDPSPSTATGGPGPVANGSAGNVPVANGSVENAPVANGPVGQPSGEPPAAGPSPSESVL</sequence>
<name>A0A4D4M1H8_STRAX</name>
<feature type="transmembrane region" description="Helical" evidence="2">
    <location>
        <begin position="307"/>
        <end position="327"/>
    </location>
</feature>
<feature type="compositionally biased region" description="Low complexity" evidence="1">
    <location>
        <begin position="157"/>
        <end position="168"/>
    </location>
</feature>
<feature type="region of interest" description="Disordered" evidence="1">
    <location>
        <begin position="330"/>
        <end position="506"/>
    </location>
</feature>
<proteinExistence type="predicted"/>
<feature type="compositionally biased region" description="Basic and acidic residues" evidence="1">
    <location>
        <begin position="84"/>
        <end position="95"/>
    </location>
</feature>
<keyword evidence="2" id="KW-0812">Transmembrane</keyword>
<keyword evidence="2" id="KW-1133">Transmembrane helix</keyword>
<feature type="compositionally biased region" description="Basic and acidic residues" evidence="1">
    <location>
        <begin position="196"/>
        <end position="214"/>
    </location>
</feature>
<organism evidence="3 4">
    <name type="scientific">Streptomyces avermitilis</name>
    <dbReference type="NCBI Taxonomy" id="33903"/>
    <lineage>
        <taxon>Bacteria</taxon>
        <taxon>Bacillati</taxon>
        <taxon>Actinomycetota</taxon>
        <taxon>Actinomycetes</taxon>
        <taxon>Kitasatosporales</taxon>
        <taxon>Streptomycetaceae</taxon>
        <taxon>Streptomyces</taxon>
    </lineage>
</organism>
<comment type="caution">
    <text evidence="3">The sequence shown here is derived from an EMBL/GenBank/DDBJ whole genome shotgun (WGS) entry which is preliminary data.</text>
</comment>
<feature type="region of interest" description="Disordered" evidence="1">
    <location>
        <begin position="181"/>
        <end position="256"/>
    </location>
</feature>
<feature type="region of interest" description="Disordered" evidence="1">
    <location>
        <begin position="1"/>
        <end position="168"/>
    </location>
</feature>
<feature type="compositionally biased region" description="Low complexity" evidence="1">
    <location>
        <begin position="362"/>
        <end position="374"/>
    </location>
</feature>
<dbReference type="AlphaFoldDB" id="A0A4D4M1H8"/>
<feature type="compositionally biased region" description="Gly residues" evidence="1">
    <location>
        <begin position="144"/>
        <end position="156"/>
    </location>
</feature>
<evidence type="ECO:0000313" key="4">
    <source>
        <dbReference type="Proteomes" id="UP000302139"/>
    </source>
</evidence>
<feature type="compositionally biased region" description="Low complexity" evidence="1">
    <location>
        <begin position="124"/>
        <end position="143"/>
    </location>
</feature>
<evidence type="ECO:0000256" key="2">
    <source>
        <dbReference type="SAM" id="Phobius"/>
    </source>
</evidence>
<evidence type="ECO:0000256" key="1">
    <source>
        <dbReference type="SAM" id="MobiDB-lite"/>
    </source>
</evidence>
<gene>
    <name evidence="3" type="ORF">SAV14893_046220</name>
</gene>
<dbReference type="PRINTS" id="PR01217">
    <property type="entry name" value="PRICHEXTENSN"/>
</dbReference>
<keyword evidence="2" id="KW-0472">Membrane</keyword>
<protein>
    <submittedName>
        <fullName evidence="3">Uncharacterized protein</fullName>
    </submittedName>
</protein>